<keyword evidence="3" id="KW-1185">Reference proteome</keyword>
<dbReference type="PANTHER" id="PTHR11803">
    <property type="entry name" value="2-IMINOBUTANOATE/2-IMINOPROPANOATE DEAMINASE RIDA"/>
    <property type="match status" value="1"/>
</dbReference>
<gene>
    <name evidence="2" type="ORF">ACFOKA_10835</name>
</gene>
<accession>A0ABV7D638</accession>
<reference evidence="3" key="1">
    <citation type="journal article" date="2019" name="Int. J. Syst. Evol. Microbiol.">
        <title>The Global Catalogue of Microorganisms (GCM) 10K type strain sequencing project: providing services to taxonomists for standard genome sequencing and annotation.</title>
        <authorList>
            <consortium name="The Broad Institute Genomics Platform"/>
            <consortium name="The Broad Institute Genome Sequencing Center for Infectious Disease"/>
            <person name="Wu L."/>
            <person name="Ma J."/>
        </authorList>
    </citation>
    <scope>NUCLEOTIDE SEQUENCE [LARGE SCALE GENOMIC DNA]</scope>
    <source>
        <strain evidence="3">KCTC 62164</strain>
    </source>
</reference>
<dbReference type="RefSeq" id="WP_194213938.1">
    <property type="nucleotide sequence ID" value="NZ_CP061205.1"/>
</dbReference>
<protein>
    <submittedName>
        <fullName evidence="2">RidA family protein</fullName>
        <ecNumber evidence="2">3.5.-.-</ecNumber>
    </submittedName>
</protein>
<dbReference type="EMBL" id="JBHRSL010000010">
    <property type="protein sequence ID" value="MFC3052396.1"/>
    <property type="molecule type" value="Genomic_DNA"/>
</dbReference>
<name>A0ABV7D638_9PROT</name>
<organism evidence="2 3">
    <name type="scientific">Kordiimonas pumila</name>
    <dbReference type="NCBI Taxonomy" id="2161677"/>
    <lineage>
        <taxon>Bacteria</taxon>
        <taxon>Pseudomonadati</taxon>
        <taxon>Pseudomonadota</taxon>
        <taxon>Alphaproteobacteria</taxon>
        <taxon>Kordiimonadales</taxon>
        <taxon>Kordiimonadaceae</taxon>
        <taxon>Kordiimonas</taxon>
    </lineage>
</organism>
<evidence type="ECO:0000313" key="3">
    <source>
        <dbReference type="Proteomes" id="UP001595444"/>
    </source>
</evidence>
<comment type="similarity">
    <text evidence="1">Belongs to the RutC family.</text>
</comment>
<dbReference type="SUPFAM" id="SSF55298">
    <property type="entry name" value="YjgF-like"/>
    <property type="match status" value="1"/>
</dbReference>
<dbReference type="InterPro" id="IPR035959">
    <property type="entry name" value="RutC-like_sf"/>
</dbReference>
<dbReference type="Pfam" id="PF01042">
    <property type="entry name" value="Ribonuc_L-PSP"/>
    <property type="match status" value="1"/>
</dbReference>
<comment type="caution">
    <text evidence="2">The sequence shown here is derived from an EMBL/GenBank/DDBJ whole genome shotgun (WGS) entry which is preliminary data.</text>
</comment>
<dbReference type="CDD" id="cd00448">
    <property type="entry name" value="YjgF_YER057c_UK114_family"/>
    <property type="match status" value="1"/>
</dbReference>
<sequence length="133" mass="14871">MIKRKDYFNEWEPTQKQLGYSQAVKVGDTLYIAGSAALDPDFVPMHVGDFGAQLTTVYEKLKETLEHHEMTASSVVKEVMYATDMSKLVDCMAIRKSFYGDGPFPAATGVEVTQLFHPDLMIEIEMVAIADTK</sequence>
<dbReference type="InterPro" id="IPR006175">
    <property type="entry name" value="YjgF/YER057c/UK114"/>
</dbReference>
<dbReference type="PANTHER" id="PTHR11803:SF58">
    <property type="entry name" value="PROTEIN HMF1-RELATED"/>
    <property type="match status" value="1"/>
</dbReference>
<dbReference type="GO" id="GO:0016787">
    <property type="term" value="F:hydrolase activity"/>
    <property type="evidence" value="ECO:0007669"/>
    <property type="project" value="UniProtKB-KW"/>
</dbReference>
<evidence type="ECO:0000313" key="2">
    <source>
        <dbReference type="EMBL" id="MFC3052396.1"/>
    </source>
</evidence>
<dbReference type="Proteomes" id="UP001595444">
    <property type="component" value="Unassembled WGS sequence"/>
</dbReference>
<evidence type="ECO:0000256" key="1">
    <source>
        <dbReference type="ARBA" id="ARBA00010552"/>
    </source>
</evidence>
<dbReference type="EC" id="3.5.-.-" evidence="2"/>
<proteinExistence type="inferred from homology"/>
<keyword evidence="2" id="KW-0378">Hydrolase</keyword>
<dbReference type="Gene3D" id="3.30.1330.40">
    <property type="entry name" value="RutC-like"/>
    <property type="match status" value="1"/>
</dbReference>